<feature type="domain" description="NWD2 HET-s N-terminal" evidence="2">
    <location>
        <begin position="3"/>
        <end position="23"/>
    </location>
</feature>
<evidence type="ECO:0000259" key="2">
    <source>
        <dbReference type="Pfam" id="PF17108"/>
    </source>
</evidence>
<protein>
    <recommendedName>
        <fullName evidence="2">NWD2 HET-s N-terminal domain-containing protein</fullName>
    </recommendedName>
</protein>
<feature type="region of interest" description="Disordered" evidence="1">
    <location>
        <begin position="21"/>
        <end position="50"/>
    </location>
</feature>
<dbReference type="VEuPathDB" id="FungiDB:F4678DRAFT_458032"/>
<feature type="compositionally biased region" description="Basic residues" evidence="1">
    <location>
        <begin position="791"/>
        <end position="801"/>
    </location>
</feature>
<dbReference type="SUPFAM" id="SSF48452">
    <property type="entry name" value="TPR-like"/>
    <property type="match status" value="1"/>
</dbReference>
<sequence>MMNSIGTLEASGHSRVHVGNIYNPGILSQNPTAPERPKTPPSPSFNIPYRRDNDFVKRENILNQLSQILSGPASRAALAGLGGLGKSQLAIEHAYRMRDSFKQANTAFWVFWVHAGTRPRAEEDFKRIADIAEIPGRDEPTANIFQLVYQWLQDERTCQWLIVLDSSDDLGVFYDTDDKGKQPASVAGAKKPLWTYLPQSSNGSILITTRSKELATRLTGSHRSVVEVGPMDEEQALELLAAKSGSQYNREDGIKLVNALECVPLAIGQAAAYIQERQPRMSVQRYLNKFQKNEQSQSSLLNHDSGDLRRDGSASNSVITTWQISFDYIRTIRPSAADLLSLMSFFDCQGIFDCLIEPIKDLNEEGDNEACSDDYSTATSETWDPEFEEDVRILRNYCLIKTNEAGNIFEMHGLVQLSTKEWLEQHGETERFKEQYIHRMADTFPTGEFENWGICRELLPHAERAIQYHPINQHFLRDWALILHNTSWFLAKQGMYNAAEQFITLALDAYRTAGGSEHEDTLRVMRNLGDIYLCLQQYEKAEKLHLQTLEIRNKALGTEHPDTLRCMHSLALTYLSQQRLEEAEQSLLQVLEIMKRVLGLENQSTLISMNNLALIYINQRRLKEAEQLFSQALEITKRVLGPEHLNTLTCMVNLASTYDEQERLGEAEKTYLQVLEISKRVLGLGHRNTLFAMHNLACLWKDENRIHDALRLFEGCYQSWVRVLGSEHANTQLTLSQLQQCRDKISQALEEIDSSDNQAPLSDAQSKQTEEPETSDGRRKRSSESSYSSVHTRHQKKNLRS</sequence>
<dbReference type="InterPro" id="IPR053137">
    <property type="entry name" value="NLR-like"/>
</dbReference>
<gene>
    <name evidence="3" type="ORF">NPX13_g6665</name>
</gene>
<dbReference type="SUPFAM" id="SSF52540">
    <property type="entry name" value="P-loop containing nucleoside triphosphate hydrolases"/>
    <property type="match status" value="1"/>
</dbReference>
<dbReference type="SMART" id="SM00028">
    <property type="entry name" value="TPR"/>
    <property type="match status" value="5"/>
</dbReference>
<dbReference type="PANTHER" id="PTHR46082">
    <property type="entry name" value="ATP/GTP-BINDING PROTEIN-RELATED"/>
    <property type="match status" value="1"/>
</dbReference>
<dbReference type="Gene3D" id="1.25.40.10">
    <property type="entry name" value="Tetratricopeptide repeat domain"/>
    <property type="match status" value="2"/>
</dbReference>
<dbReference type="InterPro" id="IPR031351">
    <property type="entry name" value="NWD2_N"/>
</dbReference>
<evidence type="ECO:0000256" key="1">
    <source>
        <dbReference type="SAM" id="MobiDB-lite"/>
    </source>
</evidence>
<feature type="region of interest" description="Disordered" evidence="1">
    <location>
        <begin position="752"/>
        <end position="801"/>
    </location>
</feature>
<name>A0A9W8NC45_9PEZI</name>
<comment type="caution">
    <text evidence="3">The sequence shown here is derived from an EMBL/GenBank/DDBJ whole genome shotgun (WGS) entry which is preliminary data.</text>
</comment>
<dbReference type="Pfam" id="PF13424">
    <property type="entry name" value="TPR_12"/>
    <property type="match status" value="2"/>
</dbReference>
<dbReference type="InterPro" id="IPR011990">
    <property type="entry name" value="TPR-like_helical_dom_sf"/>
</dbReference>
<dbReference type="Proteomes" id="UP001148614">
    <property type="component" value="Unassembled WGS sequence"/>
</dbReference>
<evidence type="ECO:0000313" key="3">
    <source>
        <dbReference type="EMBL" id="KAJ3567733.1"/>
    </source>
</evidence>
<dbReference type="Pfam" id="PF17108">
    <property type="entry name" value="HET-S"/>
    <property type="match status" value="1"/>
</dbReference>
<evidence type="ECO:0000313" key="4">
    <source>
        <dbReference type="Proteomes" id="UP001148614"/>
    </source>
</evidence>
<dbReference type="EMBL" id="JANPWZ010001207">
    <property type="protein sequence ID" value="KAJ3567733.1"/>
    <property type="molecule type" value="Genomic_DNA"/>
</dbReference>
<proteinExistence type="predicted"/>
<feature type="compositionally biased region" description="Polar residues" evidence="1">
    <location>
        <begin position="755"/>
        <end position="767"/>
    </location>
</feature>
<dbReference type="InterPro" id="IPR027417">
    <property type="entry name" value="P-loop_NTPase"/>
</dbReference>
<dbReference type="InterPro" id="IPR019734">
    <property type="entry name" value="TPR_rpt"/>
</dbReference>
<accession>A0A9W8NC45</accession>
<organism evidence="3 4">
    <name type="scientific">Xylaria arbuscula</name>
    <dbReference type="NCBI Taxonomy" id="114810"/>
    <lineage>
        <taxon>Eukaryota</taxon>
        <taxon>Fungi</taxon>
        <taxon>Dikarya</taxon>
        <taxon>Ascomycota</taxon>
        <taxon>Pezizomycotina</taxon>
        <taxon>Sordariomycetes</taxon>
        <taxon>Xylariomycetidae</taxon>
        <taxon>Xylariales</taxon>
        <taxon>Xylariaceae</taxon>
        <taxon>Xylaria</taxon>
    </lineage>
</organism>
<dbReference type="Pfam" id="PF13374">
    <property type="entry name" value="TPR_10"/>
    <property type="match status" value="1"/>
</dbReference>
<dbReference type="Gene3D" id="3.40.50.300">
    <property type="entry name" value="P-loop containing nucleotide triphosphate hydrolases"/>
    <property type="match status" value="1"/>
</dbReference>
<dbReference type="PANTHER" id="PTHR46082:SF6">
    <property type="entry name" value="AAA+ ATPASE DOMAIN-CONTAINING PROTEIN-RELATED"/>
    <property type="match status" value="1"/>
</dbReference>
<reference evidence="3" key="1">
    <citation type="submission" date="2022-07" db="EMBL/GenBank/DDBJ databases">
        <title>Genome Sequence of Xylaria arbuscula.</title>
        <authorList>
            <person name="Buettner E."/>
        </authorList>
    </citation>
    <scope>NUCLEOTIDE SEQUENCE</scope>
    <source>
        <strain evidence="3">VT107</strain>
    </source>
</reference>
<dbReference type="AlphaFoldDB" id="A0A9W8NC45"/>
<keyword evidence="4" id="KW-1185">Reference proteome</keyword>